<comment type="caution">
    <text evidence="1">The sequence shown here is derived from an EMBL/GenBank/DDBJ whole genome shotgun (WGS) entry which is preliminary data.</text>
</comment>
<reference evidence="1 2" key="1">
    <citation type="journal article" date="2021" name="Front. Genet.">
        <title>Chromosome-Level Genome Assembly Reveals Significant Gene Expansion in the Toll and IMD Signaling Pathways of Dendrolimus kikuchii.</title>
        <authorList>
            <person name="Zhou J."/>
            <person name="Wu P."/>
            <person name="Xiong Z."/>
            <person name="Liu N."/>
            <person name="Zhao N."/>
            <person name="Ji M."/>
            <person name="Qiu Y."/>
            <person name="Yang B."/>
        </authorList>
    </citation>
    <scope>NUCLEOTIDE SEQUENCE [LARGE SCALE GENOMIC DNA]</scope>
    <source>
        <strain evidence="1">Ann1</strain>
    </source>
</reference>
<dbReference type="Proteomes" id="UP000824533">
    <property type="component" value="Linkage Group LG23"/>
</dbReference>
<name>A0ACC1CJN7_9NEOP</name>
<keyword evidence="2" id="KW-1185">Reference proteome</keyword>
<protein>
    <submittedName>
        <fullName evidence="1">Uncharacterized protein</fullName>
    </submittedName>
</protein>
<proteinExistence type="predicted"/>
<sequence>MDVLQQSIAQLSSKFAERMDNFEGELRKGSTSSPNIATLAADFSTFKSFVMGALHSLQDQFILLANSVDQIEMRSRRKILLFHGISEEKQEDTAAAVAKVVVNQVKQTAFQVTDIKRCYRMGKSMSSGGKPRPVLVKFTDIPVRNQVWFAKTNLKASGITVSEKQIGVSRCWTRDGVIYAVSTDGTRHRLDSVQDLANVCQDTVASDCVIPLNTAKESAVNAPKTRRIATKK</sequence>
<dbReference type="EMBL" id="CM034409">
    <property type="protein sequence ID" value="KAJ0171799.1"/>
    <property type="molecule type" value="Genomic_DNA"/>
</dbReference>
<gene>
    <name evidence="1" type="ORF">K1T71_012562</name>
</gene>
<accession>A0ACC1CJN7</accession>
<evidence type="ECO:0000313" key="1">
    <source>
        <dbReference type="EMBL" id="KAJ0171799.1"/>
    </source>
</evidence>
<organism evidence="1 2">
    <name type="scientific">Dendrolimus kikuchii</name>
    <dbReference type="NCBI Taxonomy" id="765133"/>
    <lineage>
        <taxon>Eukaryota</taxon>
        <taxon>Metazoa</taxon>
        <taxon>Ecdysozoa</taxon>
        <taxon>Arthropoda</taxon>
        <taxon>Hexapoda</taxon>
        <taxon>Insecta</taxon>
        <taxon>Pterygota</taxon>
        <taxon>Neoptera</taxon>
        <taxon>Endopterygota</taxon>
        <taxon>Lepidoptera</taxon>
        <taxon>Glossata</taxon>
        <taxon>Ditrysia</taxon>
        <taxon>Bombycoidea</taxon>
        <taxon>Lasiocampidae</taxon>
        <taxon>Dendrolimus</taxon>
    </lineage>
</organism>
<evidence type="ECO:0000313" key="2">
    <source>
        <dbReference type="Proteomes" id="UP000824533"/>
    </source>
</evidence>